<keyword evidence="2" id="KW-1185">Reference proteome</keyword>
<evidence type="ECO:0000313" key="2">
    <source>
        <dbReference type="Proteomes" id="UP000664859"/>
    </source>
</evidence>
<name>A0A835Z716_9STRA</name>
<accession>A0A835Z716</accession>
<dbReference type="EMBL" id="JAFCMP010000087">
    <property type="protein sequence ID" value="KAG5187633.1"/>
    <property type="molecule type" value="Genomic_DNA"/>
</dbReference>
<dbReference type="AlphaFoldDB" id="A0A835Z716"/>
<evidence type="ECO:0000313" key="1">
    <source>
        <dbReference type="EMBL" id="KAG5187633.1"/>
    </source>
</evidence>
<comment type="caution">
    <text evidence="1">The sequence shown here is derived from an EMBL/GenBank/DDBJ whole genome shotgun (WGS) entry which is preliminary data.</text>
</comment>
<protein>
    <submittedName>
        <fullName evidence="1">Uncharacterized protein</fullName>
    </submittedName>
</protein>
<proteinExistence type="predicted"/>
<organism evidence="1 2">
    <name type="scientific">Tribonema minus</name>
    <dbReference type="NCBI Taxonomy" id="303371"/>
    <lineage>
        <taxon>Eukaryota</taxon>
        <taxon>Sar</taxon>
        <taxon>Stramenopiles</taxon>
        <taxon>Ochrophyta</taxon>
        <taxon>PX clade</taxon>
        <taxon>Xanthophyceae</taxon>
        <taxon>Tribonematales</taxon>
        <taxon>Tribonemataceae</taxon>
        <taxon>Tribonema</taxon>
    </lineage>
</organism>
<dbReference type="Proteomes" id="UP000664859">
    <property type="component" value="Unassembled WGS sequence"/>
</dbReference>
<sequence length="164" mass="18139">MVQNLEPEPPPGCVQMSNIEQDLASALKRLQKLVALDQRGQMQELRSPEGAGIMCWFAAAHPDLFLDPTNHSFVVPPYVLRWGVCGRAKFNGLDLVQFDTSVVQNGRDFIGTVTELRLRLGALRWLFDACVSNAKYFRLVETDADVPRHISSSPDSAIAKSAAL</sequence>
<reference evidence="1" key="1">
    <citation type="submission" date="2021-02" db="EMBL/GenBank/DDBJ databases">
        <title>First Annotated Genome of the Yellow-green Alga Tribonema minus.</title>
        <authorList>
            <person name="Mahan K.M."/>
        </authorList>
    </citation>
    <scope>NUCLEOTIDE SEQUENCE</scope>
    <source>
        <strain evidence="1">UTEX B ZZ1240</strain>
    </source>
</reference>
<gene>
    <name evidence="1" type="ORF">JKP88DRAFT_353673</name>
</gene>